<name>A0ABW4Z7Z2_9BACT</name>
<sequence>MDSSTREMLAYHHPADAMNEYADHSACTDPSEYEKTYIPTLITSLFVASLSQAATLSHRYSFTNDASDAVAGADLTLNGAATINAGALCLPGNGTRIHNASANGSSLTTLATTITTASAITIEGWFTMDGAGTNEWSKVFMAGNGSNNNFLAMTPRRQGSGFIALTQGAANGIEGVAASTKQTNFDGSTFYMASVWDTTTDTITLYHQGSGDSSPIAYSASLKGFLLSDLNLTELYLGSAVHFGDDDYQGSIDELRIWDGALTQSQISANFAAGADTIAVPEPSTFLLLGLSALTTLTRRRRA</sequence>
<dbReference type="InterPro" id="IPR013424">
    <property type="entry name" value="Ice-binding_C"/>
</dbReference>
<accession>A0ABW4Z7Z2</accession>
<dbReference type="SUPFAM" id="SSF49899">
    <property type="entry name" value="Concanavalin A-like lectins/glucanases"/>
    <property type="match status" value="1"/>
</dbReference>
<reference evidence="3" key="1">
    <citation type="journal article" date="2019" name="Int. J. Syst. Evol. Microbiol.">
        <title>The Global Catalogue of Microorganisms (GCM) 10K type strain sequencing project: providing services to taxonomists for standard genome sequencing and annotation.</title>
        <authorList>
            <consortium name="The Broad Institute Genomics Platform"/>
            <consortium name="The Broad Institute Genome Sequencing Center for Infectious Disease"/>
            <person name="Wu L."/>
            <person name="Ma J."/>
        </authorList>
    </citation>
    <scope>NUCLEOTIDE SEQUENCE [LARGE SCALE GENOMIC DNA]</scope>
    <source>
        <strain evidence="3">CCUG 57942</strain>
    </source>
</reference>
<gene>
    <name evidence="2" type="ORF">ACFSW8_04090</name>
</gene>
<dbReference type="Proteomes" id="UP001597389">
    <property type="component" value="Unassembled WGS sequence"/>
</dbReference>
<evidence type="ECO:0000259" key="1">
    <source>
        <dbReference type="Pfam" id="PF07589"/>
    </source>
</evidence>
<dbReference type="NCBIfam" id="TIGR02595">
    <property type="entry name" value="PEP_CTERM"/>
    <property type="match status" value="1"/>
</dbReference>
<evidence type="ECO:0000313" key="3">
    <source>
        <dbReference type="Proteomes" id="UP001597389"/>
    </source>
</evidence>
<dbReference type="Pfam" id="PF13385">
    <property type="entry name" value="Laminin_G_3"/>
    <property type="match status" value="1"/>
</dbReference>
<organism evidence="2 3">
    <name type="scientific">Rubritalea tangerina</name>
    <dbReference type="NCBI Taxonomy" id="430798"/>
    <lineage>
        <taxon>Bacteria</taxon>
        <taxon>Pseudomonadati</taxon>
        <taxon>Verrucomicrobiota</taxon>
        <taxon>Verrucomicrobiia</taxon>
        <taxon>Verrucomicrobiales</taxon>
        <taxon>Rubritaleaceae</taxon>
        <taxon>Rubritalea</taxon>
    </lineage>
</organism>
<dbReference type="EMBL" id="JBHUJB010000020">
    <property type="protein sequence ID" value="MFD2158074.1"/>
    <property type="molecule type" value="Genomic_DNA"/>
</dbReference>
<comment type="caution">
    <text evidence="2">The sequence shown here is derived from an EMBL/GenBank/DDBJ whole genome shotgun (WGS) entry which is preliminary data.</text>
</comment>
<protein>
    <submittedName>
        <fullName evidence="2">LamG-like jellyroll fold domain-containing protein</fullName>
    </submittedName>
</protein>
<dbReference type="InterPro" id="IPR013320">
    <property type="entry name" value="ConA-like_dom_sf"/>
</dbReference>
<feature type="domain" description="Ice-binding protein C-terminal" evidence="1">
    <location>
        <begin position="279"/>
        <end position="302"/>
    </location>
</feature>
<evidence type="ECO:0000313" key="2">
    <source>
        <dbReference type="EMBL" id="MFD2158074.1"/>
    </source>
</evidence>
<keyword evidence="3" id="KW-1185">Reference proteome</keyword>
<dbReference type="Gene3D" id="2.60.120.200">
    <property type="match status" value="1"/>
</dbReference>
<dbReference type="RefSeq" id="WP_377177525.1">
    <property type="nucleotide sequence ID" value="NZ_JBHUJB010000020.1"/>
</dbReference>
<proteinExistence type="predicted"/>
<dbReference type="Pfam" id="PF07589">
    <property type="entry name" value="PEP-CTERM"/>
    <property type="match status" value="1"/>
</dbReference>